<dbReference type="Gene3D" id="3.40.630.30">
    <property type="match status" value="1"/>
</dbReference>
<dbReference type="Pfam" id="PF00583">
    <property type="entry name" value="Acetyltransf_1"/>
    <property type="match status" value="1"/>
</dbReference>
<dbReference type="EMBL" id="JAUDZG010000006">
    <property type="protein sequence ID" value="KAK3303383.1"/>
    <property type="molecule type" value="Genomic_DNA"/>
</dbReference>
<evidence type="ECO:0000313" key="3">
    <source>
        <dbReference type="EMBL" id="KAK3303383.1"/>
    </source>
</evidence>
<dbReference type="InterPro" id="IPR016181">
    <property type="entry name" value="Acyl_CoA_acyltransferase"/>
</dbReference>
<dbReference type="PANTHER" id="PTHR43233:SF1">
    <property type="entry name" value="FAMILY N-ACETYLTRANSFERASE, PUTATIVE (AFU_ORTHOLOGUE AFUA_6G03350)-RELATED"/>
    <property type="match status" value="1"/>
</dbReference>
<accession>A0AAJ0GNQ6</accession>
<dbReference type="GeneID" id="87886332"/>
<dbReference type="RefSeq" id="XP_062719163.1">
    <property type="nucleotide sequence ID" value="XM_062867503.1"/>
</dbReference>
<comment type="caution">
    <text evidence="3">The sequence shown here is derived from an EMBL/GenBank/DDBJ whole genome shotgun (WGS) entry which is preliminary data.</text>
</comment>
<evidence type="ECO:0000313" key="4">
    <source>
        <dbReference type="Proteomes" id="UP001273166"/>
    </source>
</evidence>
<evidence type="ECO:0000256" key="1">
    <source>
        <dbReference type="SAM" id="MobiDB-lite"/>
    </source>
</evidence>
<dbReference type="AlphaFoldDB" id="A0AAJ0GNQ6"/>
<dbReference type="InterPro" id="IPR053144">
    <property type="entry name" value="Acetyltransferase_Butenolide"/>
</dbReference>
<dbReference type="GO" id="GO:0016747">
    <property type="term" value="F:acyltransferase activity, transferring groups other than amino-acyl groups"/>
    <property type="evidence" value="ECO:0007669"/>
    <property type="project" value="InterPro"/>
</dbReference>
<feature type="domain" description="N-acetyltransferase" evidence="2">
    <location>
        <begin position="19"/>
        <end position="162"/>
    </location>
</feature>
<dbReference type="InterPro" id="IPR000182">
    <property type="entry name" value="GNAT_dom"/>
</dbReference>
<dbReference type="PROSITE" id="PS51186">
    <property type="entry name" value="GNAT"/>
    <property type="match status" value="1"/>
</dbReference>
<dbReference type="CDD" id="cd04301">
    <property type="entry name" value="NAT_SF"/>
    <property type="match status" value="1"/>
</dbReference>
<reference evidence="3" key="2">
    <citation type="submission" date="2023-06" db="EMBL/GenBank/DDBJ databases">
        <authorList>
            <consortium name="Lawrence Berkeley National Laboratory"/>
            <person name="Mondo S.J."/>
            <person name="Hensen N."/>
            <person name="Bonometti L."/>
            <person name="Westerberg I."/>
            <person name="Brannstrom I.O."/>
            <person name="Guillou S."/>
            <person name="Cros-Aarteil S."/>
            <person name="Calhoun S."/>
            <person name="Haridas S."/>
            <person name="Kuo A."/>
            <person name="Pangilinan J."/>
            <person name="Riley R."/>
            <person name="Labutti K."/>
            <person name="Andreopoulos B."/>
            <person name="Lipzen A."/>
            <person name="Chen C."/>
            <person name="Yanf M."/>
            <person name="Daum C."/>
            <person name="Ng V."/>
            <person name="Clum A."/>
            <person name="Steindorff A."/>
            <person name="Ohm R."/>
            <person name="Martin F."/>
            <person name="Silar P."/>
            <person name="Natvig D."/>
            <person name="Lalanne C."/>
            <person name="Gautier V."/>
            <person name="Ament-Velasquez S.L."/>
            <person name="Kruys A."/>
            <person name="Hutchinson M.I."/>
            <person name="Powell A.J."/>
            <person name="Barry K."/>
            <person name="Miller A.N."/>
            <person name="Grigoriev I.V."/>
            <person name="Debuchy R."/>
            <person name="Gladieux P."/>
            <person name="Thoren M.H."/>
            <person name="Johannesson H."/>
        </authorList>
    </citation>
    <scope>NUCLEOTIDE SEQUENCE</scope>
    <source>
        <strain evidence="3">CBS 333.67</strain>
    </source>
</reference>
<dbReference type="SUPFAM" id="SSF55729">
    <property type="entry name" value="Acyl-CoA N-acyltransferases (Nat)"/>
    <property type="match status" value="1"/>
</dbReference>
<reference evidence="3" key="1">
    <citation type="journal article" date="2023" name="Mol. Phylogenet. Evol.">
        <title>Genome-scale phylogeny and comparative genomics of the fungal order Sordariales.</title>
        <authorList>
            <person name="Hensen N."/>
            <person name="Bonometti L."/>
            <person name="Westerberg I."/>
            <person name="Brannstrom I.O."/>
            <person name="Guillou S."/>
            <person name="Cros-Aarteil S."/>
            <person name="Calhoun S."/>
            <person name="Haridas S."/>
            <person name="Kuo A."/>
            <person name="Mondo S."/>
            <person name="Pangilinan J."/>
            <person name="Riley R."/>
            <person name="LaButti K."/>
            <person name="Andreopoulos B."/>
            <person name="Lipzen A."/>
            <person name="Chen C."/>
            <person name="Yan M."/>
            <person name="Daum C."/>
            <person name="Ng V."/>
            <person name="Clum A."/>
            <person name="Steindorff A."/>
            <person name="Ohm R.A."/>
            <person name="Martin F."/>
            <person name="Silar P."/>
            <person name="Natvig D.O."/>
            <person name="Lalanne C."/>
            <person name="Gautier V."/>
            <person name="Ament-Velasquez S.L."/>
            <person name="Kruys A."/>
            <person name="Hutchinson M.I."/>
            <person name="Powell A.J."/>
            <person name="Barry K."/>
            <person name="Miller A.N."/>
            <person name="Grigoriev I.V."/>
            <person name="Debuchy R."/>
            <person name="Gladieux P."/>
            <person name="Hiltunen Thoren M."/>
            <person name="Johannesson H."/>
        </authorList>
    </citation>
    <scope>NUCLEOTIDE SEQUENCE</scope>
    <source>
        <strain evidence="3">CBS 333.67</strain>
    </source>
</reference>
<keyword evidence="4" id="KW-1185">Reference proteome</keyword>
<sequence length="188" mass="20682">MIPANELRTWTRQLGDVTYTVSTDPSQIQLDALNDAFASDMVYWAKPIPRKRSSSAWSSRCVSGSEEGSQGHKMVGFGRLITDYVTFAYLTDVYVLAEHQGKGLGKWMMQCLDEVLRSWPNLRRCVLFTRGAAAVRMYGETIGARDVSETSPSLVVLEKRGPDAAMAGGNEKTREQKGDGIALAGEGR</sequence>
<organism evidence="3 4">
    <name type="scientific">Chaetomium strumarium</name>
    <dbReference type="NCBI Taxonomy" id="1170767"/>
    <lineage>
        <taxon>Eukaryota</taxon>
        <taxon>Fungi</taxon>
        <taxon>Dikarya</taxon>
        <taxon>Ascomycota</taxon>
        <taxon>Pezizomycotina</taxon>
        <taxon>Sordariomycetes</taxon>
        <taxon>Sordariomycetidae</taxon>
        <taxon>Sordariales</taxon>
        <taxon>Chaetomiaceae</taxon>
        <taxon>Chaetomium</taxon>
    </lineage>
</organism>
<dbReference type="PANTHER" id="PTHR43233">
    <property type="entry name" value="FAMILY N-ACETYLTRANSFERASE, PUTATIVE (AFU_ORTHOLOGUE AFUA_6G03350)-RELATED"/>
    <property type="match status" value="1"/>
</dbReference>
<proteinExistence type="predicted"/>
<gene>
    <name evidence="3" type="ORF">B0T15DRAFT_504611</name>
</gene>
<evidence type="ECO:0000259" key="2">
    <source>
        <dbReference type="PROSITE" id="PS51186"/>
    </source>
</evidence>
<name>A0AAJ0GNQ6_9PEZI</name>
<dbReference type="Proteomes" id="UP001273166">
    <property type="component" value="Unassembled WGS sequence"/>
</dbReference>
<feature type="region of interest" description="Disordered" evidence="1">
    <location>
        <begin position="160"/>
        <end position="188"/>
    </location>
</feature>
<protein>
    <submittedName>
        <fullName evidence="3">N-acetyltransferase-like protein</fullName>
    </submittedName>
</protein>